<protein>
    <submittedName>
        <fullName evidence="2">Uncharacterized protein</fullName>
    </submittedName>
</protein>
<dbReference type="STRING" id="1618570.UT08_C0003G0016"/>
<accession>A0A0G0L1L1</accession>
<reference evidence="2 3" key="1">
    <citation type="journal article" date="2015" name="Nature">
        <title>rRNA introns, odd ribosomes, and small enigmatic genomes across a large radiation of phyla.</title>
        <authorList>
            <person name="Brown C.T."/>
            <person name="Hug L.A."/>
            <person name="Thomas B.C."/>
            <person name="Sharon I."/>
            <person name="Castelle C.J."/>
            <person name="Singh A."/>
            <person name="Wilkins M.J."/>
            <person name="Williams K.H."/>
            <person name="Banfield J.F."/>
        </authorList>
    </citation>
    <scope>NUCLEOTIDE SEQUENCE [LARGE SCALE GENOMIC DNA]</scope>
</reference>
<dbReference type="Proteomes" id="UP000034081">
    <property type="component" value="Unassembled WGS sequence"/>
</dbReference>
<evidence type="ECO:0000313" key="2">
    <source>
        <dbReference type="EMBL" id="KKQ85853.1"/>
    </source>
</evidence>
<name>A0A0G0L1L1_9BACT</name>
<organism evidence="2 3">
    <name type="scientific">Candidatus Woesebacteria bacterium GW2011_GWB1_38_8</name>
    <dbReference type="NCBI Taxonomy" id="1618570"/>
    <lineage>
        <taxon>Bacteria</taxon>
        <taxon>Candidatus Woeseibacteriota</taxon>
    </lineage>
</organism>
<dbReference type="AlphaFoldDB" id="A0A0G0L1L1"/>
<evidence type="ECO:0000313" key="3">
    <source>
        <dbReference type="Proteomes" id="UP000034081"/>
    </source>
</evidence>
<feature type="region of interest" description="Disordered" evidence="1">
    <location>
        <begin position="1"/>
        <end position="57"/>
    </location>
</feature>
<feature type="compositionally biased region" description="Basic residues" evidence="1">
    <location>
        <begin position="1"/>
        <end position="11"/>
    </location>
</feature>
<dbReference type="EMBL" id="LBVL01000003">
    <property type="protein sequence ID" value="KKQ85853.1"/>
    <property type="molecule type" value="Genomic_DNA"/>
</dbReference>
<comment type="caution">
    <text evidence="2">The sequence shown here is derived from an EMBL/GenBank/DDBJ whole genome shotgun (WGS) entry which is preliminary data.</text>
</comment>
<evidence type="ECO:0000256" key="1">
    <source>
        <dbReference type="SAM" id="MobiDB-lite"/>
    </source>
</evidence>
<sequence length="57" mass="6288">MRMKTYIKSKSTHNAAGPGYRTPDHFKGSIFSGGGSKFSNPTKLKFNPGQFKTQHKG</sequence>
<proteinExistence type="predicted"/>
<gene>
    <name evidence="2" type="ORF">UT08_C0003G0016</name>
</gene>